<reference evidence="1 2" key="1">
    <citation type="journal article" date="2013" name="ISME J.">
        <title>By their genes ye shall know them: genomic signatures of predatory bacteria.</title>
        <authorList>
            <person name="Pasternak Z."/>
            <person name="Pietrokovski S."/>
            <person name="Rotem O."/>
            <person name="Gophna U."/>
            <person name="Lurie-Weinberger M.N."/>
            <person name="Jurkevitch E."/>
        </authorList>
    </citation>
    <scope>NUCLEOTIDE SEQUENCE [LARGE SCALE GENOMIC DNA]</scope>
    <source>
        <strain evidence="1 2">JSS</strain>
    </source>
</reference>
<protein>
    <recommendedName>
        <fullName evidence="3">DUF3800 domain-containing protein</fullName>
    </recommendedName>
</protein>
<dbReference type="KEGG" id="bex:A11Q_2417"/>
<dbReference type="PATRIC" id="fig|1184267.3.peg.2446"/>
<evidence type="ECO:0008006" key="3">
    <source>
        <dbReference type="Google" id="ProtNLM"/>
    </source>
</evidence>
<dbReference type="eggNOG" id="ENOG502ZMFW">
    <property type="taxonomic scope" value="Bacteria"/>
</dbReference>
<organism evidence="1 2">
    <name type="scientific">Pseudobdellovibrio exovorus JSS</name>
    <dbReference type="NCBI Taxonomy" id="1184267"/>
    <lineage>
        <taxon>Bacteria</taxon>
        <taxon>Pseudomonadati</taxon>
        <taxon>Bdellovibrionota</taxon>
        <taxon>Bdellovibrionia</taxon>
        <taxon>Bdellovibrionales</taxon>
        <taxon>Pseudobdellovibrionaceae</taxon>
        <taxon>Pseudobdellovibrio</taxon>
    </lineage>
</organism>
<dbReference type="Pfam" id="PF12686">
    <property type="entry name" value="DUF3800"/>
    <property type="match status" value="1"/>
</dbReference>
<dbReference type="InterPro" id="IPR024524">
    <property type="entry name" value="DUF3800"/>
</dbReference>
<proteinExistence type="predicted"/>
<keyword evidence="2" id="KW-1185">Reference proteome</keyword>
<evidence type="ECO:0000313" key="2">
    <source>
        <dbReference type="Proteomes" id="UP000012040"/>
    </source>
</evidence>
<sequence length="372" mass="43392">MNKANLKRMLHIDAEMHGLNNLDDEYIFFYDETNNTRKLYVTDDNTLNVPTVSNFVLGGIVCDEKSKPFDILELRQRLKLHKNIEEIKTKNIAKGNFEEAISSKKLNGFLKWLYEHKVYIHYSDTDPIYWSITDIIDSVLVENRDLFPDHFMLKAELNAVLVTHFDYTIYLLGKFNYPDIPPEVLPKFVEKILELVENHDYEGESTEEHFNHMMLKGVIQMAKKQEKMEFIQGQKGKSLIDGFAAFYINRIIRFEKSYHCFDVEPVLIEKIKNSPLIHKEVKDSFSFKDSKDEVGIQVSDVVVGILGKLFTFMRLNSVKDLELFYSSLSEVGKENLRLIGILTDISNTRCKAFLNRLGSIYDRQKELILLQH</sequence>
<dbReference type="HOGENOM" id="CLU_041255_0_0_7"/>
<dbReference type="EMBL" id="CP003537">
    <property type="protein sequence ID" value="AGH96633.1"/>
    <property type="molecule type" value="Genomic_DNA"/>
</dbReference>
<evidence type="ECO:0000313" key="1">
    <source>
        <dbReference type="EMBL" id="AGH96633.1"/>
    </source>
</evidence>
<dbReference type="AlphaFoldDB" id="M4VBN5"/>
<dbReference type="RefSeq" id="WP_015471123.1">
    <property type="nucleotide sequence ID" value="NC_020813.1"/>
</dbReference>
<gene>
    <name evidence="1" type="ORF">A11Q_2417</name>
</gene>
<dbReference type="STRING" id="1184267.A11Q_2417"/>
<name>M4VBN5_9BACT</name>
<accession>M4VBN5</accession>
<dbReference type="Proteomes" id="UP000012040">
    <property type="component" value="Chromosome"/>
</dbReference>
<dbReference type="OrthoDB" id="7541663at2"/>